<proteinExistence type="predicted"/>
<sequence>STSGSKEQPDLFDLLLSPPEKASKNLLNCLRNDIFGLLEVEPLHFRCHATSDGTRMERMDAASNSSGPVPAASAFNTATANLIPLQASTFVDETMSPILGGDLTSILAQSAAPKIPQLDEFLLKKKNLMSHSS</sequence>
<evidence type="ECO:0000313" key="1">
    <source>
        <dbReference type="EMBL" id="CEK54760.1"/>
    </source>
</evidence>
<feature type="non-terminal residue" evidence="1">
    <location>
        <position position="1"/>
    </location>
</feature>
<reference evidence="1" key="1">
    <citation type="submission" date="2014-12" db="EMBL/GenBank/DDBJ databases">
        <title>Insight into the proteome of Arion vulgaris.</title>
        <authorList>
            <person name="Aradska J."/>
            <person name="Bulat T."/>
            <person name="Smidak R."/>
            <person name="Sarate P."/>
            <person name="Gangsoo J."/>
            <person name="Sialana F."/>
            <person name="Bilban M."/>
            <person name="Lubec G."/>
        </authorList>
    </citation>
    <scope>NUCLEOTIDE SEQUENCE</scope>
    <source>
        <tissue evidence="1">Skin</tissue>
    </source>
</reference>
<dbReference type="EMBL" id="HACG01007895">
    <property type="protein sequence ID" value="CEK54760.1"/>
    <property type="molecule type" value="Transcribed_RNA"/>
</dbReference>
<protein>
    <submittedName>
        <fullName evidence="1">Uncharacterized protein</fullName>
    </submittedName>
</protein>
<feature type="non-terminal residue" evidence="1">
    <location>
        <position position="133"/>
    </location>
</feature>
<gene>
    <name evidence="1" type="primary">ORF23581</name>
</gene>
<name>A0A0B6YGU7_9EUPU</name>
<accession>A0A0B6YGU7</accession>
<dbReference type="AlphaFoldDB" id="A0A0B6YGU7"/>
<organism evidence="1">
    <name type="scientific">Arion vulgaris</name>
    <dbReference type="NCBI Taxonomy" id="1028688"/>
    <lineage>
        <taxon>Eukaryota</taxon>
        <taxon>Metazoa</taxon>
        <taxon>Spiralia</taxon>
        <taxon>Lophotrochozoa</taxon>
        <taxon>Mollusca</taxon>
        <taxon>Gastropoda</taxon>
        <taxon>Heterobranchia</taxon>
        <taxon>Euthyneura</taxon>
        <taxon>Panpulmonata</taxon>
        <taxon>Eupulmonata</taxon>
        <taxon>Stylommatophora</taxon>
        <taxon>Helicina</taxon>
        <taxon>Arionoidea</taxon>
        <taxon>Arionidae</taxon>
        <taxon>Arion</taxon>
    </lineage>
</organism>